<dbReference type="Proteomes" id="UP000236333">
    <property type="component" value="Unassembled WGS sequence"/>
</dbReference>
<proteinExistence type="predicted"/>
<feature type="domain" description="SET" evidence="2">
    <location>
        <begin position="175"/>
        <end position="274"/>
    </location>
</feature>
<dbReference type="OrthoDB" id="549712at2759"/>
<dbReference type="Gene3D" id="2.170.270.10">
    <property type="entry name" value="SET domain"/>
    <property type="match status" value="1"/>
</dbReference>
<feature type="compositionally biased region" description="Low complexity" evidence="1">
    <location>
        <begin position="116"/>
        <end position="138"/>
    </location>
</feature>
<dbReference type="InterPro" id="IPR046341">
    <property type="entry name" value="SET_dom_sf"/>
</dbReference>
<dbReference type="Pfam" id="PF00856">
    <property type="entry name" value="SET"/>
    <property type="match status" value="1"/>
</dbReference>
<gene>
    <name evidence="3" type="ORF">TSOC_008719</name>
</gene>
<dbReference type="CDD" id="cd20071">
    <property type="entry name" value="SET_SMYD"/>
    <property type="match status" value="1"/>
</dbReference>
<dbReference type="PANTHER" id="PTHR47643:SF2">
    <property type="entry name" value="TPR DOMAIN PROTEIN (AFU_ORTHOLOGUE AFUA_5G12710)"/>
    <property type="match status" value="1"/>
</dbReference>
<evidence type="ECO:0000259" key="2">
    <source>
        <dbReference type="PROSITE" id="PS50280"/>
    </source>
</evidence>
<keyword evidence="4" id="KW-1185">Reference proteome</keyword>
<name>A0A2J7ZXQ6_9CHLO</name>
<feature type="region of interest" description="Disordered" evidence="1">
    <location>
        <begin position="1"/>
        <end position="104"/>
    </location>
</feature>
<dbReference type="EMBL" id="PGGS01000338">
    <property type="protein sequence ID" value="PNH05053.1"/>
    <property type="molecule type" value="Genomic_DNA"/>
</dbReference>
<sequence>MPMCASGRTSPAVSGRTCPVVTRPPSFQHHYSSSSSSSSSNGLQVLCAASGGDGAAARRRRRAARPCAATAAASAVSGGSTSECVDRSGSGGAPPHGSSGSGMPLRLVELPVTTAAAAAPTRGSASSASARSPATSSSGAGGPTNLNMAALADPWGVAAASPLPYSEPATATQPPPTASNATAAAAAPTRGSGLAVEQLAAVVRLNASGLPADDVLLARLYGRAAAPYIGLWPAHALLNHSCAPNTVAVVSNGLLTLRCCAPVPAGGELCISYAGALGLGPLPLRRALLERNHRFRVA</sequence>
<dbReference type="InterPro" id="IPR053209">
    <property type="entry name" value="Gramillin-biosynth_MTr"/>
</dbReference>
<dbReference type="PROSITE" id="PS50280">
    <property type="entry name" value="SET"/>
    <property type="match status" value="1"/>
</dbReference>
<protein>
    <recommendedName>
        <fullName evidence="2">SET domain-containing protein</fullName>
    </recommendedName>
</protein>
<feature type="region of interest" description="Disordered" evidence="1">
    <location>
        <begin position="166"/>
        <end position="185"/>
    </location>
</feature>
<evidence type="ECO:0000313" key="3">
    <source>
        <dbReference type="EMBL" id="PNH05053.1"/>
    </source>
</evidence>
<dbReference type="AlphaFoldDB" id="A0A2J7ZXQ6"/>
<feature type="region of interest" description="Disordered" evidence="1">
    <location>
        <begin position="116"/>
        <end position="142"/>
    </location>
</feature>
<feature type="compositionally biased region" description="Low complexity" evidence="1">
    <location>
        <begin position="65"/>
        <end position="82"/>
    </location>
</feature>
<feature type="compositionally biased region" description="Low complexity" evidence="1">
    <location>
        <begin position="168"/>
        <end position="185"/>
    </location>
</feature>
<dbReference type="SUPFAM" id="SSF82199">
    <property type="entry name" value="SET domain"/>
    <property type="match status" value="1"/>
</dbReference>
<dbReference type="PANTHER" id="PTHR47643">
    <property type="entry name" value="TPR DOMAIN PROTEIN (AFU_ORTHOLOGUE AFUA_5G12710)"/>
    <property type="match status" value="1"/>
</dbReference>
<reference evidence="3 4" key="1">
    <citation type="journal article" date="2017" name="Mol. Biol. Evol.">
        <title>The 4-celled Tetrabaena socialis nuclear genome reveals the essential components for genetic control of cell number at the origin of multicellularity in the volvocine lineage.</title>
        <authorList>
            <person name="Featherston J."/>
            <person name="Arakaki Y."/>
            <person name="Hanschen E.R."/>
            <person name="Ferris P.J."/>
            <person name="Michod R.E."/>
            <person name="Olson B.J.S.C."/>
            <person name="Nozaki H."/>
            <person name="Durand P.M."/>
        </authorList>
    </citation>
    <scope>NUCLEOTIDE SEQUENCE [LARGE SCALE GENOMIC DNA]</scope>
    <source>
        <strain evidence="3 4">NIES-571</strain>
    </source>
</reference>
<evidence type="ECO:0000313" key="4">
    <source>
        <dbReference type="Proteomes" id="UP000236333"/>
    </source>
</evidence>
<organism evidence="3 4">
    <name type="scientific">Tetrabaena socialis</name>
    <dbReference type="NCBI Taxonomy" id="47790"/>
    <lineage>
        <taxon>Eukaryota</taxon>
        <taxon>Viridiplantae</taxon>
        <taxon>Chlorophyta</taxon>
        <taxon>core chlorophytes</taxon>
        <taxon>Chlorophyceae</taxon>
        <taxon>CS clade</taxon>
        <taxon>Chlamydomonadales</taxon>
        <taxon>Tetrabaenaceae</taxon>
        <taxon>Tetrabaena</taxon>
    </lineage>
</organism>
<dbReference type="InterPro" id="IPR001214">
    <property type="entry name" value="SET_dom"/>
</dbReference>
<comment type="caution">
    <text evidence="3">The sequence shown here is derived from an EMBL/GenBank/DDBJ whole genome shotgun (WGS) entry which is preliminary data.</text>
</comment>
<accession>A0A2J7ZXQ6</accession>
<evidence type="ECO:0000256" key="1">
    <source>
        <dbReference type="SAM" id="MobiDB-lite"/>
    </source>
</evidence>